<dbReference type="EMBL" id="WTYA01000016">
    <property type="protein sequence ID" value="MXP30109.1"/>
    <property type="molecule type" value="Genomic_DNA"/>
</dbReference>
<name>A0A845AKW2_9SPHN</name>
<comment type="caution">
    <text evidence="2">The sequence shown here is derived from an EMBL/GenBank/DDBJ whole genome shotgun (WGS) entry which is preliminary data.</text>
</comment>
<gene>
    <name evidence="2" type="ORF">GRI58_14970</name>
</gene>
<evidence type="ECO:0000256" key="1">
    <source>
        <dbReference type="SAM" id="SignalP"/>
    </source>
</evidence>
<accession>A0A845AKW2</accession>
<dbReference type="OrthoDB" id="5956991at2"/>
<evidence type="ECO:0000313" key="3">
    <source>
        <dbReference type="Proteomes" id="UP000439780"/>
    </source>
</evidence>
<dbReference type="RefSeq" id="WP_160754407.1">
    <property type="nucleotide sequence ID" value="NZ_WTYA01000016.1"/>
</dbReference>
<keyword evidence="1" id="KW-0732">Signal</keyword>
<reference evidence="2 3" key="1">
    <citation type="submission" date="2019-12" db="EMBL/GenBank/DDBJ databases">
        <title>Genomic-based taxomic classification of the family Erythrobacteraceae.</title>
        <authorList>
            <person name="Xu L."/>
        </authorList>
    </citation>
    <scope>NUCLEOTIDE SEQUENCE [LARGE SCALE GENOMIC DNA]</scope>
    <source>
        <strain evidence="2 3">KEMB 9005-328</strain>
    </source>
</reference>
<feature type="chain" id="PRO_5033010690" evidence="1">
    <location>
        <begin position="26"/>
        <end position="137"/>
    </location>
</feature>
<sequence>MTKATKIALAAAAALGLATTPAAYAKPKMTGQEQLAKMLDGRVAGKPQSCIFTPGTGGNNMTIIDNTALVFRSGGTLWVNKTADPKSINDNDIIVFERFSGSQLCRTDMVHTVDRMSPHMLTGVVFLSDFVPYRKPG</sequence>
<feature type="signal peptide" evidence="1">
    <location>
        <begin position="1"/>
        <end position="25"/>
    </location>
</feature>
<evidence type="ECO:0000313" key="2">
    <source>
        <dbReference type="EMBL" id="MXP30109.1"/>
    </source>
</evidence>
<proteinExistence type="predicted"/>
<dbReference type="Proteomes" id="UP000439780">
    <property type="component" value="Unassembled WGS sequence"/>
</dbReference>
<dbReference type="AlphaFoldDB" id="A0A845AKW2"/>
<keyword evidence="3" id="KW-1185">Reference proteome</keyword>
<protein>
    <submittedName>
        <fullName evidence="2">Uncharacterized protein</fullName>
    </submittedName>
</protein>
<organism evidence="2 3">
    <name type="scientific">Qipengyuania algicida</name>
    <dbReference type="NCBI Taxonomy" id="1836209"/>
    <lineage>
        <taxon>Bacteria</taxon>
        <taxon>Pseudomonadati</taxon>
        <taxon>Pseudomonadota</taxon>
        <taxon>Alphaproteobacteria</taxon>
        <taxon>Sphingomonadales</taxon>
        <taxon>Erythrobacteraceae</taxon>
        <taxon>Qipengyuania</taxon>
    </lineage>
</organism>